<dbReference type="GO" id="GO:0016887">
    <property type="term" value="F:ATP hydrolysis activity"/>
    <property type="evidence" value="ECO:0007669"/>
    <property type="project" value="InterPro"/>
</dbReference>
<dbReference type="CDD" id="cd18790">
    <property type="entry name" value="SF2_C_UvrB"/>
    <property type="match status" value="1"/>
</dbReference>
<evidence type="ECO:0000256" key="11">
    <source>
        <dbReference type="ARBA" id="ARBA00026033"/>
    </source>
</evidence>
<dbReference type="GO" id="GO:0009432">
    <property type="term" value="P:SOS response"/>
    <property type="evidence" value="ECO:0007669"/>
    <property type="project" value="UniProtKB-UniRule"/>
</dbReference>
<comment type="function">
    <text evidence="13">The UvrABC repair system catalyzes the recognition and processing of DNA lesions. A damage recognition complex composed of 2 UvrA and 2 UvrB subunits scans DNA for abnormalities. Upon binding of the UvrA(2)B(2) complex to a putative damaged site, the DNA wraps around one UvrB monomer. DNA wrap is dependent on ATP binding by UvrB and probably causes local melting of the DNA helix, facilitating insertion of UvrB beta-hairpin between the DNA strands. Then UvrB probes one DNA strand for the presence of a lesion. If a lesion is found the UvrA subunits dissociate and the UvrB-DNA preincision complex is formed. This complex is subsequently bound by UvrC and the second UvrB is released. If no lesion is found, the DNA wraps around the other UvrB subunit that will check the other stand for damage.</text>
</comment>
<evidence type="ECO:0000256" key="2">
    <source>
        <dbReference type="ARBA" id="ARBA00008533"/>
    </source>
</evidence>
<dbReference type="Gene3D" id="4.10.860.10">
    <property type="entry name" value="UVR domain"/>
    <property type="match status" value="1"/>
</dbReference>
<keyword evidence="4 13" id="KW-0547">Nucleotide-binding</keyword>
<evidence type="ECO:0000313" key="23">
    <source>
        <dbReference type="Proteomes" id="UP000524535"/>
    </source>
</evidence>
<comment type="caution">
    <text evidence="19">The sequence shown here is derived from an EMBL/GenBank/DDBJ whole genome shotgun (WGS) entry which is preliminary data.</text>
</comment>
<proteinExistence type="inferred from homology"/>
<dbReference type="InterPro" id="IPR041471">
    <property type="entry name" value="UvrB_inter"/>
</dbReference>
<evidence type="ECO:0000259" key="17">
    <source>
        <dbReference type="PROSITE" id="PS51192"/>
    </source>
</evidence>
<dbReference type="InterPro" id="IPR006935">
    <property type="entry name" value="Helicase/UvrB_N"/>
</dbReference>
<dbReference type="Proteomes" id="UP000524535">
    <property type="component" value="Unassembled WGS sequence"/>
</dbReference>
<dbReference type="EMBL" id="JACIGY010000001">
    <property type="protein sequence ID" value="MBB4409829.1"/>
    <property type="molecule type" value="Genomic_DNA"/>
</dbReference>
<feature type="compositionally biased region" description="Basic and acidic residues" evidence="15">
    <location>
        <begin position="985"/>
        <end position="996"/>
    </location>
</feature>
<dbReference type="HAMAP" id="MF_00204">
    <property type="entry name" value="UvrB"/>
    <property type="match status" value="1"/>
</dbReference>
<dbReference type="Proteomes" id="UP000520770">
    <property type="component" value="Unassembled WGS sequence"/>
</dbReference>
<dbReference type="PROSITE" id="PS51192">
    <property type="entry name" value="HELICASE_ATP_BIND_1"/>
    <property type="match status" value="1"/>
</dbReference>
<dbReference type="InterPro" id="IPR027417">
    <property type="entry name" value="P-loop_NTPase"/>
</dbReference>
<evidence type="ECO:0000256" key="13">
    <source>
        <dbReference type="HAMAP-Rule" id="MF_00204"/>
    </source>
</evidence>
<dbReference type="PANTHER" id="PTHR24029:SF0">
    <property type="entry name" value="UVRABC SYSTEM PROTEIN B"/>
    <property type="match status" value="1"/>
</dbReference>
<dbReference type="NCBIfam" id="NF003673">
    <property type="entry name" value="PRK05298.1"/>
    <property type="match status" value="1"/>
</dbReference>
<dbReference type="Gene3D" id="6.10.140.240">
    <property type="match status" value="1"/>
</dbReference>
<dbReference type="InterPro" id="IPR004807">
    <property type="entry name" value="UvrB"/>
</dbReference>
<dbReference type="GO" id="GO:0006289">
    <property type="term" value="P:nucleotide-excision repair"/>
    <property type="evidence" value="ECO:0007669"/>
    <property type="project" value="UniProtKB-UniRule"/>
</dbReference>
<dbReference type="GO" id="GO:0005737">
    <property type="term" value="C:cytoplasm"/>
    <property type="evidence" value="ECO:0007669"/>
    <property type="project" value="UniProtKB-SubCell"/>
</dbReference>
<dbReference type="GO" id="GO:0009380">
    <property type="term" value="C:excinuclease repair complex"/>
    <property type="evidence" value="ECO:0007669"/>
    <property type="project" value="InterPro"/>
</dbReference>
<feature type="compositionally biased region" description="Basic and acidic residues" evidence="15">
    <location>
        <begin position="854"/>
        <end position="867"/>
    </location>
</feature>
<evidence type="ECO:0000259" key="16">
    <source>
        <dbReference type="PROSITE" id="PS50151"/>
    </source>
</evidence>
<dbReference type="PANTHER" id="PTHR24029">
    <property type="entry name" value="UVRABC SYSTEM PROTEIN B"/>
    <property type="match status" value="1"/>
</dbReference>
<dbReference type="Pfam" id="PF00271">
    <property type="entry name" value="Helicase_C"/>
    <property type="match status" value="1"/>
</dbReference>
<feature type="compositionally biased region" description="Low complexity" evidence="15">
    <location>
        <begin position="90"/>
        <end position="105"/>
    </location>
</feature>
<dbReference type="InterPro" id="IPR001943">
    <property type="entry name" value="UVR_dom"/>
</dbReference>
<dbReference type="EMBL" id="JACIHM010000001">
    <property type="protein sequence ID" value="MBB4444516.1"/>
    <property type="molecule type" value="Genomic_DNA"/>
</dbReference>
<keyword evidence="8 13" id="KW-0267">Excision nuclease</keyword>
<evidence type="ECO:0000313" key="24">
    <source>
        <dbReference type="Proteomes" id="UP000576087"/>
    </source>
</evidence>
<feature type="domain" description="Helicase ATP-binding" evidence="17">
    <location>
        <begin position="207"/>
        <end position="360"/>
    </location>
</feature>
<keyword evidence="7 13" id="KW-0067">ATP-binding</keyword>
<feature type="compositionally biased region" description="Basic residues" evidence="15">
    <location>
        <begin position="1017"/>
        <end position="1030"/>
    </location>
</feature>
<accession>A0A7W6WNY7</accession>
<comment type="domain">
    <text evidence="13">The beta-hairpin motif is involved in DNA binding.</text>
</comment>
<keyword evidence="10 13" id="KW-0742">SOS response</keyword>
<name>A0A7W6WNY7_9HYPH</name>
<dbReference type="Gene3D" id="3.40.50.300">
    <property type="entry name" value="P-loop containing nucleotide triphosphate hydrolases"/>
    <property type="match status" value="3"/>
</dbReference>
<evidence type="ECO:0000256" key="3">
    <source>
        <dbReference type="ARBA" id="ARBA00022490"/>
    </source>
</evidence>
<comment type="similarity">
    <text evidence="2 13 14">Belongs to the UvrB family.</text>
</comment>
<feature type="short sequence motif" description="Beta-hairpin" evidence="13">
    <location>
        <begin position="273"/>
        <end position="296"/>
    </location>
</feature>
<dbReference type="InterPro" id="IPR014001">
    <property type="entry name" value="Helicase_ATP-bd"/>
</dbReference>
<evidence type="ECO:0000256" key="10">
    <source>
        <dbReference type="ARBA" id="ARBA00023236"/>
    </source>
</evidence>
<feature type="compositionally biased region" description="Basic and acidic residues" evidence="15">
    <location>
        <begin position="66"/>
        <end position="84"/>
    </location>
</feature>
<feature type="region of interest" description="Disordered" evidence="15">
    <location>
        <begin position="1"/>
        <end position="30"/>
    </location>
</feature>
<evidence type="ECO:0000256" key="12">
    <source>
        <dbReference type="ARBA" id="ARBA00029504"/>
    </source>
</evidence>
<evidence type="ECO:0000259" key="18">
    <source>
        <dbReference type="PROSITE" id="PS51194"/>
    </source>
</evidence>
<dbReference type="GO" id="GO:0009381">
    <property type="term" value="F:excinuclease ABC activity"/>
    <property type="evidence" value="ECO:0007669"/>
    <property type="project" value="UniProtKB-UniRule"/>
</dbReference>
<reference evidence="22 23" key="1">
    <citation type="submission" date="2020-08" db="EMBL/GenBank/DDBJ databases">
        <title>Genomic Encyclopedia of Type Strains, Phase IV (KMG-V): Genome sequencing to study the core and pangenomes of soil and plant-associated prokaryotes.</title>
        <authorList>
            <person name="Whitman W."/>
        </authorList>
    </citation>
    <scope>NUCLEOTIDE SEQUENCE [LARGE SCALE GENOMIC DNA]</scope>
    <source>
        <strain evidence="20 23">SEMIA 444</strain>
        <strain evidence="19 22">SEMIA 448</strain>
        <strain evidence="21 24">SEMIA 452</strain>
    </source>
</reference>
<dbReference type="AlphaFoldDB" id="A0A7W6WNY7"/>
<dbReference type="CDD" id="cd17916">
    <property type="entry name" value="DEXHc_UvrB"/>
    <property type="match status" value="1"/>
</dbReference>
<evidence type="ECO:0000313" key="19">
    <source>
        <dbReference type="EMBL" id="MBB4347777.1"/>
    </source>
</evidence>
<evidence type="ECO:0000313" key="21">
    <source>
        <dbReference type="EMBL" id="MBB4444516.1"/>
    </source>
</evidence>
<keyword evidence="5 13" id="KW-0227">DNA damage</keyword>
<evidence type="ECO:0000256" key="15">
    <source>
        <dbReference type="SAM" id="MobiDB-lite"/>
    </source>
</evidence>
<feature type="domain" description="Helicase C-terminal" evidence="18">
    <location>
        <begin position="612"/>
        <end position="778"/>
    </location>
</feature>
<organism evidence="19 22">
    <name type="scientific">Aliirhizobium cellulosilyticum</name>
    <dbReference type="NCBI Taxonomy" id="393664"/>
    <lineage>
        <taxon>Bacteria</taxon>
        <taxon>Pseudomonadati</taxon>
        <taxon>Pseudomonadota</taxon>
        <taxon>Alphaproteobacteria</taxon>
        <taxon>Hyphomicrobiales</taxon>
        <taxon>Rhizobiaceae</taxon>
        <taxon>Aliirhizobium</taxon>
    </lineage>
</organism>
<dbReference type="EMBL" id="JACIGW010000001">
    <property type="protein sequence ID" value="MBB4347777.1"/>
    <property type="molecule type" value="Genomic_DNA"/>
</dbReference>
<dbReference type="GO" id="GO:0003677">
    <property type="term" value="F:DNA binding"/>
    <property type="evidence" value="ECO:0007669"/>
    <property type="project" value="UniProtKB-UniRule"/>
</dbReference>
<dbReference type="SUPFAM" id="SSF46600">
    <property type="entry name" value="C-terminal UvrC-binding domain of UvrB"/>
    <property type="match status" value="1"/>
</dbReference>
<protein>
    <recommendedName>
        <fullName evidence="12 13">UvrABC system protein B</fullName>
        <shortName evidence="13">Protein UvrB</shortName>
    </recommendedName>
    <alternativeName>
        <fullName evidence="13">Excinuclease ABC subunit B</fullName>
    </alternativeName>
</protein>
<comment type="subcellular location">
    <subcellularLocation>
        <location evidence="1 13 14">Cytoplasm</location>
    </subcellularLocation>
</comment>
<dbReference type="PROSITE" id="PS51194">
    <property type="entry name" value="HELICASE_CTER"/>
    <property type="match status" value="1"/>
</dbReference>
<dbReference type="Pfam" id="PF17757">
    <property type="entry name" value="UvrB_inter"/>
    <property type="match status" value="1"/>
</dbReference>
<comment type="subunit">
    <text evidence="11 13 14">Forms a heterotetramer with UvrA during the search for lesions. Interacts with UvrC in an incision complex.</text>
</comment>
<evidence type="ECO:0000256" key="14">
    <source>
        <dbReference type="RuleBase" id="RU003587"/>
    </source>
</evidence>
<dbReference type="Pfam" id="PF02151">
    <property type="entry name" value="UVR"/>
    <property type="match status" value="1"/>
</dbReference>
<dbReference type="SUPFAM" id="SSF52540">
    <property type="entry name" value="P-loop containing nucleoside triphosphate hydrolases"/>
    <property type="match status" value="2"/>
</dbReference>
<evidence type="ECO:0000313" key="22">
    <source>
        <dbReference type="Proteomes" id="UP000520770"/>
    </source>
</evidence>
<feature type="binding site" evidence="13">
    <location>
        <begin position="220"/>
        <end position="227"/>
    </location>
    <ligand>
        <name>ATP</name>
        <dbReference type="ChEBI" id="CHEBI:30616"/>
    </ligand>
</feature>
<evidence type="ECO:0000313" key="20">
    <source>
        <dbReference type="EMBL" id="MBB4409829.1"/>
    </source>
</evidence>
<dbReference type="InterPro" id="IPR024759">
    <property type="entry name" value="UvrB_YAD/RRR_dom"/>
</dbReference>
<feature type="region of interest" description="Disordered" evidence="15">
    <location>
        <begin position="44"/>
        <end position="119"/>
    </location>
</feature>
<dbReference type="Pfam" id="PF12344">
    <property type="entry name" value="UvrB"/>
    <property type="match status" value="1"/>
</dbReference>
<dbReference type="PROSITE" id="PS50151">
    <property type="entry name" value="UVR"/>
    <property type="match status" value="1"/>
</dbReference>
<dbReference type="GO" id="GO:0005524">
    <property type="term" value="F:ATP binding"/>
    <property type="evidence" value="ECO:0007669"/>
    <property type="project" value="UniProtKB-UniRule"/>
</dbReference>
<evidence type="ECO:0000256" key="4">
    <source>
        <dbReference type="ARBA" id="ARBA00022741"/>
    </source>
</evidence>
<dbReference type="Pfam" id="PF04851">
    <property type="entry name" value="ResIII"/>
    <property type="match status" value="1"/>
</dbReference>
<evidence type="ECO:0000256" key="5">
    <source>
        <dbReference type="ARBA" id="ARBA00022763"/>
    </source>
</evidence>
<keyword evidence="9 13" id="KW-0234">DNA repair</keyword>
<keyword evidence="3 13" id="KW-0963">Cytoplasm</keyword>
<keyword evidence="6 13" id="KW-0228">DNA excision</keyword>
<dbReference type="InterPro" id="IPR036876">
    <property type="entry name" value="UVR_dom_sf"/>
</dbReference>
<feature type="region of interest" description="Disordered" evidence="15">
    <location>
        <begin position="853"/>
        <end position="1030"/>
    </location>
</feature>
<dbReference type="NCBIfam" id="TIGR00631">
    <property type="entry name" value="uvrb"/>
    <property type="match status" value="1"/>
</dbReference>
<evidence type="ECO:0000256" key="7">
    <source>
        <dbReference type="ARBA" id="ARBA00022840"/>
    </source>
</evidence>
<evidence type="ECO:0000256" key="8">
    <source>
        <dbReference type="ARBA" id="ARBA00022881"/>
    </source>
</evidence>
<feature type="domain" description="UVR" evidence="16">
    <location>
        <begin position="811"/>
        <end position="846"/>
    </location>
</feature>
<dbReference type="RefSeq" id="WP_183821751.1">
    <property type="nucleotide sequence ID" value="NZ_JACIGW010000001.1"/>
</dbReference>
<dbReference type="SMART" id="SM00490">
    <property type="entry name" value="HELICc"/>
    <property type="match status" value="1"/>
</dbReference>
<dbReference type="Proteomes" id="UP000576087">
    <property type="component" value="Unassembled WGS sequence"/>
</dbReference>
<evidence type="ECO:0000256" key="9">
    <source>
        <dbReference type="ARBA" id="ARBA00023204"/>
    </source>
</evidence>
<evidence type="ECO:0000256" key="6">
    <source>
        <dbReference type="ARBA" id="ARBA00022769"/>
    </source>
</evidence>
<gene>
    <name evidence="13" type="primary">uvrB</name>
    <name evidence="20" type="ORF">GGE31_000300</name>
    <name evidence="19" type="ORF">GGE33_001485</name>
    <name evidence="21" type="ORF">GGE35_000298</name>
</gene>
<sequence length="1030" mass="113080">MARSPKKSTPDASSGFGEAPQSSFEGAPLEGSVADWVKQLEAEAEASGIETQREIASKAGKHRKKIEIAAREQALREAEEDAAKAKKAAKTSGKTAKNTTASKTARGVSIGASSDPKTRAAAGLNPVAGLDISLEDAQSLAPGAVTATVEALSALIESGNPLFKDGKLWTPHRPERPAKSEGGVTIRMASEYQPAGDQPTAIADLVEGINNNERSQVLLGVTGSGKTFTMAKVIEETQRPAVILAPNKTLAAQLYSEFKNFFPDNAVEYFVSYYDYYQPEAYVPRSDTFIEKESSINEQIDRMRHSATRSLLERDDCIIVASVSCIYGIGSVETYTAMTFQMEVGDRLDQRQLLADLVAQQYKRQDINFIRGSFRVRGDTIEIFPAHLEDAAWRISMFGDEIDSITEFDPLTGQKTGDLKSVKIYANSHYVTPRPTLNGAIKQIKEELKHRLAELEKGGRLLEAQRLEQRTRYDVEMLEATGSCAGIENYSRYLTGRNPGEPPPTLFEYIPDNALLFIDESHVSVSQIGGMYRGDFRRKATLAEYGFRLPSCMDNRPLRFEEWDAMRPLTVAVSATPGNWEMEQSGGVFAEQVIRPTGLIDPPVEVRSARSQVDDVLGEIRETAQKGYRTLCTVLTKRMAEDLTEYLHEQGVRVRYMHSDIDTLERIEIIRDLRLGAFDVLVGINLLREGLDIPECGFVAILDADKEGFLRSETSLIQTIGRAARNVDGKVILYADKVTGSMQRAMDETARRREKQMAYNTEHGITPESVKAKISDILDSVYERDHVRADISGASGKGFADGGHLVGNNLQSHLNALEKSMRDAAADLDFEKAARLRDEIKRLKAAELATMDDPIARDEARSQERGGKGGTKPNRESISPPVGEMSGRTEGRALPSEPASTPPSAPNGASPPQGGRSEESASYFNKPTLDDMGPGTDTARPLFRRNTLDEMTVGRTEKPSTGALPERPPETYSTKKRFSPLMEGQPERADGSKDNPRPVVRGKIGAGSYEDAGEQKRKGRTKGKTGRPGR</sequence>
<dbReference type="SMART" id="SM00487">
    <property type="entry name" value="DEXDc"/>
    <property type="match status" value="1"/>
</dbReference>
<evidence type="ECO:0000256" key="1">
    <source>
        <dbReference type="ARBA" id="ARBA00004496"/>
    </source>
</evidence>
<keyword evidence="23" id="KW-1185">Reference proteome</keyword>
<dbReference type="InterPro" id="IPR001650">
    <property type="entry name" value="Helicase_C-like"/>
</dbReference>